<evidence type="ECO:0000313" key="1">
    <source>
        <dbReference type="EMBL" id="KAA5543534.1"/>
    </source>
</evidence>
<comment type="caution">
    <text evidence="1">The sequence shown here is derived from an EMBL/GenBank/DDBJ whole genome shotgun (WGS) entry which is preliminary data.</text>
</comment>
<proteinExistence type="predicted"/>
<dbReference type="Proteomes" id="UP000323426">
    <property type="component" value="Unassembled WGS sequence"/>
</dbReference>
<dbReference type="EMBL" id="VWSF01000013">
    <property type="protein sequence ID" value="KAA5543534.1"/>
    <property type="molecule type" value="Genomic_DNA"/>
</dbReference>
<dbReference type="AlphaFoldDB" id="A0A5M6D7L1"/>
<reference evidence="1 2" key="1">
    <citation type="submission" date="2019-09" db="EMBL/GenBank/DDBJ databases">
        <title>Genome sequence and assembly of Adhaeribacter sp.</title>
        <authorList>
            <person name="Chhetri G."/>
        </authorList>
    </citation>
    <scope>NUCLEOTIDE SEQUENCE [LARGE SCALE GENOMIC DNA]</scope>
    <source>
        <strain evidence="1 2">DK36</strain>
    </source>
</reference>
<sequence>MNEQPNLPVSLTAQSAKDLLDHVKTLLHPEEAGSLKQEALLSLQAALEKVLPYLPESQPNKSDELELENEIRSEIVIAGANENG</sequence>
<keyword evidence="2" id="KW-1185">Reference proteome</keyword>
<protein>
    <submittedName>
        <fullName evidence="1">Uncharacterized protein</fullName>
    </submittedName>
</protein>
<gene>
    <name evidence="1" type="ORF">F0145_16590</name>
</gene>
<organism evidence="1 2">
    <name type="scientific">Adhaeribacter rhizoryzae</name>
    <dbReference type="NCBI Taxonomy" id="2607907"/>
    <lineage>
        <taxon>Bacteria</taxon>
        <taxon>Pseudomonadati</taxon>
        <taxon>Bacteroidota</taxon>
        <taxon>Cytophagia</taxon>
        <taxon>Cytophagales</taxon>
        <taxon>Hymenobacteraceae</taxon>
        <taxon>Adhaeribacter</taxon>
    </lineage>
</organism>
<evidence type="ECO:0000313" key="2">
    <source>
        <dbReference type="Proteomes" id="UP000323426"/>
    </source>
</evidence>
<name>A0A5M6D7L1_9BACT</name>
<dbReference type="RefSeq" id="WP_150089951.1">
    <property type="nucleotide sequence ID" value="NZ_VWSF01000013.1"/>
</dbReference>
<accession>A0A5M6D7L1</accession>